<evidence type="ECO:0000256" key="5">
    <source>
        <dbReference type="ARBA" id="ARBA00022448"/>
    </source>
</evidence>
<dbReference type="InterPro" id="IPR005495">
    <property type="entry name" value="LptG/LptF_permease"/>
</dbReference>
<keyword evidence="8 12" id="KW-0812">Transmembrane</keyword>
<evidence type="ECO:0000256" key="11">
    <source>
        <dbReference type="ARBA" id="ARBA00026081"/>
    </source>
</evidence>
<dbReference type="EMBL" id="UAUF01000011">
    <property type="protein sequence ID" value="SPZ06040.1"/>
    <property type="molecule type" value="Genomic_DNA"/>
</dbReference>
<dbReference type="GO" id="GO:0055085">
    <property type="term" value="P:transmembrane transport"/>
    <property type="evidence" value="ECO:0007669"/>
    <property type="project" value="InterPro"/>
</dbReference>
<dbReference type="PANTHER" id="PTHR33529:SF7">
    <property type="entry name" value="LIPOPOLYSACCHARIDE EXPORT SYSTEM PERMEASE PROTEIN LPTF"/>
    <property type="match status" value="1"/>
</dbReference>
<feature type="transmembrane region" description="Helical" evidence="12">
    <location>
        <begin position="324"/>
        <end position="345"/>
    </location>
</feature>
<protein>
    <recommendedName>
        <fullName evidence="4">Lipopolysaccharide export system permease protein LptF</fullName>
    </recommendedName>
</protein>
<keyword evidence="10 12" id="KW-0472">Membrane</keyword>
<feature type="transmembrane region" description="Helical" evidence="12">
    <location>
        <begin position="99"/>
        <end position="120"/>
    </location>
</feature>
<name>A0A2X2EH62_PSELU</name>
<feature type="transmembrane region" description="Helical" evidence="12">
    <location>
        <begin position="12"/>
        <end position="32"/>
    </location>
</feature>
<keyword evidence="5" id="KW-0813">Transport</keyword>
<evidence type="ECO:0000256" key="6">
    <source>
        <dbReference type="ARBA" id="ARBA00022475"/>
    </source>
</evidence>
<evidence type="ECO:0000256" key="10">
    <source>
        <dbReference type="ARBA" id="ARBA00023136"/>
    </source>
</evidence>
<dbReference type="RefSeq" id="WP_010798128.1">
    <property type="nucleotide sequence ID" value="NZ_CP069262.1"/>
</dbReference>
<reference evidence="14 15" key="1">
    <citation type="submission" date="2018-06" db="EMBL/GenBank/DDBJ databases">
        <authorList>
            <consortium name="Pathogen Informatics"/>
            <person name="Doyle S."/>
        </authorList>
    </citation>
    <scope>NUCLEOTIDE SEQUENCE [LARGE SCALE GENOMIC DNA]</scope>
    <source>
        <strain evidence="14 15">NCTC11842</strain>
    </source>
</reference>
<comment type="subcellular location">
    <subcellularLocation>
        <location evidence="2">Cell inner membrane</location>
        <topology evidence="2">Multi-pass membrane protein</topology>
    </subcellularLocation>
</comment>
<reference evidence="13 16" key="2">
    <citation type="submission" date="2020-10" db="EMBL/GenBank/DDBJ databases">
        <title>Genome sequences of Pseudomonas isolates.</title>
        <authorList>
            <person name="Wessels L."/>
            <person name="Reich F."/>
            <person name="Hammerl J."/>
        </authorList>
    </citation>
    <scope>NUCLEOTIDE SEQUENCE [LARGE SCALE GENOMIC DNA]</scope>
    <source>
        <strain evidence="13 16">20-MO00624-0</strain>
    </source>
</reference>
<dbReference type="InterPro" id="IPR030922">
    <property type="entry name" value="LptF"/>
</dbReference>
<comment type="function">
    <text evidence="1">Part of the ABC transporter complex LptBFG involved in the translocation of lipopolysaccharide (LPS) from the inner membrane to the outer membrane.</text>
</comment>
<dbReference type="Proteomes" id="UP000250443">
    <property type="component" value="Unassembled WGS sequence"/>
</dbReference>
<feature type="transmembrane region" description="Helical" evidence="12">
    <location>
        <begin position="52"/>
        <end position="78"/>
    </location>
</feature>
<evidence type="ECO:0000313" key="14">
    <source>
        <dbReference type="EMBL" id="SPZ06040.1"/>
    </source>
</evidence>
<dbReference type="GO" id="GO:0015920">
    <property type="term" value="P:lipopolysaccharide transport"/>
    <property type="evidence" value="ECO:0007669"/>
    <property type="project" value="TreeGrafter"/>
</dbReference>
<evidence type="ECO:0000256" key="9">
    <source>
        <dbReference type="ARBA" id="ARBA00022989"/>
    </source>
</evidence>
<evidence type="ECO:0000256" key="2">
    <source>
        <dbReference type="ARBA" id="ARBA00004429"/>
    </source>
</evidence>
<evidence type="ECO:0000256" key="1">
    <source>
        <dbReference type="ARBA" id="ARBA00002265"/>
    </source>
</evidence>
<dbReference type="PANTHER" id="PTHR33529">
    <property type="entry name" value="SLR0882 PROTEIN-RELATED"/>
    <property type="match status" value="1"/>
</dbReference>
<accession>A0A2X2EH62</accession>
<proteinExistence type="inferred from homology"/>
<dbReference type="GO" id="GO:0043190">
    <property type="term" value="C:ATP-binding cassette (ABC) transporter complex"/>
    <property type="evidence" value="ECO:0007669"/>
    <property type="project" value="InterPro"/>
</dbReference>
<sequence length="357" mass="39434">MRLIERYVISEVCRPLLAMVGILTFIFASYSSERYLAEAANGTLALSVVLDIVYYKVLIALEVLVPVALYVAVVLSLGRLYHDTEMTAIAASGVSPLRLYKAILLIALPVAIAVACLSLYGRPWAYDNAYRLEQQSKTDLDVNHLQAERFNVNEDNGRMILAKHIEPDSGALKDVLIYDSGAERAHLFRARQASITDPNPEDPVLSLEQGTAYSLERQGSRDQTMLFKDMTLHLAPVAQTAEYRRKAAPSSALAASSALSDQAELQWRQTRGITTLLLALFAIPLSYTAPRKGRFARMLPVTAAFALVFYASDICRSMVGNGSLPLFPGMWLIPILMMLALLVAIRRDVGKKRIRTA</sequence>
<dbReference type="AlphaFoldDB" id="A0A2X2EH62"/>
<keyword evidence="7" id="KW-0997">Cell inner membrane</keyword>
<dbReference type="EMBL" id="JADMCD010000003">
    <property type="protein sequence ID" value="MBF8640684.1"/>
    <property type="molecule type" value="Genomic_DNA"/>
</dbReference>
<evidence type="ECO:0000256" key="4">
    <source>
        <dbReference type="ARBA" id="ARBA00014213"/>
    </source>
</evidence>
<evidence type="ECO:0000256" key="7">
    <source>
        <dbReference type="ARBA" id="ARBA00022519"/>
    </source>
</evidence>
<evidence type="ECO:0000256" key="12">
    <source>
        <dbReference type="SAM" id="Phobius"/>
    </source>
</evidence>
<keyword evidence="16" id="KW-1185">Reference proteome</keyword>
<dbReference type="Proteomes" id="UP000626180">
    <property type="component" value="Unassembled WGS sequence"/>
</dbReference>
<evidence type="ECO:0000313" key="13">
    <source>
        <dbReference type="EMBL" id="MBF8640684.1"/>
    </source>
</evidence>
<comment type="similarity">
    <text evidence="3">Belongs to the LptF/LptG family.</text>
</comment>
<gene>
    <name evidence="14" type="primary">lptF_2</name>
    <name evidence="13" type="synonym">lptF</name>
    <name evidence="13" type="ORF">IRZ65_08315</name>
    <name evidence="14" type="ORF">NCTC11842_01967</name>
</gene>
<comment type="subunit">
    <text evidence="11">Component of the lipopolysaccharide transport and assembly complex. The LptBFG transporter is composed of two ATP-binding proteins (LptB) and two transmembrane proteins (LptF and LptG).</text>
</comment>
<organism evidence="14 15">
    <name type="scientific">Pseudomonas luteola</name>
    <dbReference type="NCBI Taxonomy" id="47886"/>
    <lineage>
        <taxon>Bacteria</taxon>
        <taxon>Pseudomonadati</taxon>
        <taxon>Pseudomonadota</taxon>
        <taxon>Gammaproteobacteria</taxon>
        <taxon>Pseudomonadales</taxon>
        <taxon>Pseudomonadaceae</taxon>
        <taxon>Pseudomonas</taxon>
    </lineage>
</organism>
<evidence type="ECO:0000256" key="3">
    <source>
        <dbReference type="ARBA" id="ARBA00007725"/>
    </source>
</evidence>
<dbReference type="NCBIfam" id="TIGR04407">
    <property type="entry name" value="LptF_YjgP"/>
    <property type="match status" value="1"/>
</dbReference>
<keyword evidence="9 12" id="KW-1133">Transmembrane helix</keyword>
<feature type="transmembrane region" description="Helical" evidence="12">
    <location>
        <begin position="295"/>
        <end position="312"/>
    </location>
</feature>
<evidence type="ECO:0000313" key="16">
    <source>
        <dbReference type="Proteomes" id="UP000626180"/>
    </source>
</evidence>
<evidence type="ECO:0000313" key="15">
    <source>
        <dbReference type="Proteomes" id="UP000250443"/>
    </source>
</evidence>
<evidence type="ECO:0000256" key="8">
    <source>
        <dbReference type="ARBA" id="ARBA00022692"/>
    </source>
</evidence>
<dbReference type="Pfam" id="PF03739">
    <property type="entry name" value="LptF_LptG"/>
    <property type="match status" value="1"/>
</dbReference>
<keyword evidence="6" id="KW-1003">Cell membrane</keyword>